<dbReference type="InterPro" id="IPR057573">
    <property type="entry name" value="NOL9_N"/>
</dbReference>
<keyword evidence="6" id="KW-0418">Kinase</keyword>
<dbReference type="AlphaFoldDB" id="A0A8X6PS31"/>
<evidence type="ECO:0000259" key="12">
    <source>
        <dbReference type="Pfam" id="PF24419"/>
    </source>
</evidence>
<feature type="domain" description="Clp1 P-loop" evidence="11">
    <location>
        <begin position="311"/>
        <end position="491"/>
    </location>
</feature>
<dbReference type="InterPro" id="IPR027417">
    <property type="entry name" value="P-loop_NTPase"/>
</dbReference>
<dbReference type="PANTHER" id="PTHR12755:SF3">
    <property type="entry name" value="POLYNUCLEOTIDE 5'-HYDROXYL-KINASE NOL9"/>
    <property type="match status" value="1"/>
</dbReference>
<dbReference type="InterPro" id="IPR032319">
    <property type="entry name" value="CLP1_P"/>
</dbReference>
<evidence type="ECO:0000256" key="7">
    <source>
        <dbReference type="ARBA" id="ARBA00022840"/>
    </source>
</evidence>
<dbReference type="GO" id="GO:0005730">
    <property type="term" value="C:nucleolus"/>
    <property type="evidence" value="ECO:0007669"/>
    <property type="project" value="UniProtKB-SubCell"/>
</dbReference>
<dbReference type="GO" id="GO:0005524">
    <property type="term" value="F:ATP binding"/>
    <property type="evidence" value="ECO:0007669"/>
    <property type="project" value="UniProtKB-KW"/>
</dbReference>
<evidence type="ECO:0000259" key="11">
    <source>
        <dbReference type="Pfam" id="PF16575"/>
    </source>
</evidence>
<evidence type="ECO:0000256" key="3">
    <source>
        <dbReference type="ARBA" id="ARBA00022552"/>
    </source>
</evidence>
<keyword evidence="4" id="KW-0808">Transferase</keyword>
<organism evidence="14 15">
    <name type="scientific">Nephila pilipes</name>
    <name type="common">Giant wood spider</name>
    <name type="synonym">Nephila maculata</name>
    <dbReference type="NCBI Taxonomy" id="299642"/>
    <lineage>
        <taxon>Eukaryota</taxon>
        <taxon>Metazoa</taxon>
        <taxon>Ecdysozoa</taxon>
        <taxon>Arthropoda</taxon>
        <taxon>Chelicerata</taxon>
        <taxon>Arachnida</taxon>
        <taxon>Araneae</taxon>
        <taxon>Araneomorphae</taxon>
        <taxon>Entelegynae</taxon>
        <taxon>Araneoidea</taxon>
        <taxon>Nephilidae</taxon>
        <taxon>Nephila</taxon>
    </lineage>
</organism>
<comment type="caution">
    <text evidence="14">The sequence shown here is derived from an EMBL/GenBank/DDBJ whole genome shotgun (WGS) entry which is preliminary data.</text>
</comment>
<reference evidence="14" key="1">
    <citation type="submission" date="2020-08" db="EMBL/GenBank/DDBJ databases">
        <title>Multicomponent nature underlies the extraordinary mechanical properties of spider dragline silk.</title>
        <authorList>
            <person name="Kono N."/>
            <person name="Nakamura H."/>
            <person name="Mori M."/>
            <person name="Yoshida Y."/>
            <person name="Ohtoshi R."/>
            <person name="Malay A.D."/>
            <person name="Moran D.A.P."/>
            <person name="Tomita M."/>
            <person name="Numata K."/>
            <person name="Arakawa K."/>
        </authorList>
    </citation>
    <scope>NUCLEOTIDE SEQUENCE</scope>
</reference>
<comment type="similarity">
    <text evidence="2">Belongs to the Clp1 family. NOL9/GRC3 subfamily.</text>
</comment>
<gene>
    <name evidence="14" type="primary">NOL9</name>
    <name evidence="14" type="ORF">NPIL_539981</name>
</gene>
<sequence length="655" mass="73624">MVKRGRKSSNRIENLPQSDSDNEGKPEKQSRNYSSSNIKSANGSRHSMNERLLDIGSESELPGPSKNNSHYETFESFLKAHSFTSEHEDESNVNRCEENKIDEHEESTGSKKEKSSKSRISSDENMDDDELNISVISIPSKLTEVVTLQHPASLTLHGYIKVTAQLGSISILGYNLQEGGSVNVFSSEYTGLKTVSTLKSVHKSTIETFKKKLNYLLRHDEIKDLQAYLDSIGSHTVVLIVEKALLPSPLQFLELYAPKALFTFKKDYFCNNKQHDAIDISPDYELVAEEVITSINHSENAAHKPRILVYGPGGSGKSTLLRYLINTALNTYDAIYYLDTDPGQTEFTPPGVVSVTKVTEPLLGPPYSHQKAPHRMIFTGSVTASTSPPMYQKSVETLIKLFDAKFPHEILFVNTMGWLEGIGAMFFEHLKKHVNPTMLIELTPSEDCTSFIKTTLPNKVTCIKIPSRKQESGISTYKPKERRDYALLAYLGQCQKYFMPINFLNAFHPVCVCWDNIAIYVMGKKVPPHRLIEAVHCSVVALCHVHQLFMLDSEKPELPRTLFDEPINECIGFGLVRAADEANHLLYIITPLSIQELKKVNAIIKGNIMLPSAVFIKQPIMNVPLPFTNQSWETMTPARKTVSERVLRKTPSLWT</sequence>
<dbReference type="PANTHER" id="PTHR12755">
    <property type="entry name" value="CLEAVAGE/POLYADENYLATION FACTOR IA SUBUNIT CLP1P"/>
    <property type="match status" value="1"/>
</dbReference>
<proteinExistence type="inferred from homology"/>
<accession>A0A8X6PS31</accession>
<feature type="compositionally biased region" description="Polar residues" evidence="10">
    <location>
        <begin position="31"/>
        <end position="46"/>
    </location>
</feature>
<dbReference type="InterPro" id="IPR057570">
    <property type="entry name" value="NOL9_C"/>
</dbReference>
<feature type="domain" description="NOL9 N-terminal" evidence="12">
    <location>
        <begin position="145"/>
        <end position="271"/>
    </location>
</feature>
<dbReference type="InterPro" id="IPR045116">
    <property type="entry name" value="Clp1/Grc3"/>
</dbReference>
<dbReference type="GO" id="GO:0051731">
    <property type="term" value="F:polynucleotide 5'-hydroxyl-kinase activity"/>
    <property type="evidence" value="ECO:0007669"/>
    <property type="project" value="InterPro"/>
</dbReference>
<feature type="region of interest" description="Disordered" evidence="10">
    <location>
        <begin position="1"/>
        <end position="70"/>
    </location>
</feature>
<evidence type="ECO:0000256" key="10">
    <source>
        <dbReference type="SAM" id="MobiDB-lite"/>
    </source>
</evidence>
<protein>
    <recommendedName>
        <fullName evidence="9">Polynucleotide 5'-hydroxyl-kinase NOL9</fullName>
    </recommendedName>
</protein>
<dbReference type="Pfam" id="PF25467">
    <property type="entry name" value="NOL9_C"/>
    <property type="match status" value="1"/>
</dbReference>
<feature type="compositionally biased region" description="Basic and acidic residues" evidence="10">
    <location>
        <begin position="84"/>
        <end position="122"/>
    </location>
</feature>
<evidence type="ECO:0000256" key="8">
    <source>
        <dbReference type="ARBA" id="ARBA00023242"/>
    </source>
</evidence>
<dbReference type="OrthoDB" id="2405412at2759"/>
<dbReference type="Gene3D" id="3.40.50.300">
    <property type="entry name" value="P-loop containing nucleotide triphosphate hydrolases"/>
    <property type="match status" value="1"/>
</dbReference>
<evidence type="ECO:0000256" key="2">
    <source>
        <dbReference type="ARBA" id="ARBA00011003"/>
    </source>
</evidence>
<dbReference type="SUPFAM" id="SSF52540">
    <property type="entry name" value="P-loop containing nucleoside triphosphate hydrolases"/>
    <property type="match status" value="1"/>
</dbReference>
<comment type="subcellular location">
    <subcellularLocation>
        <location evidence="1">Nucleus</location>
        <location evidence="1">Nucleolus</location>
    </subcellularLocation>
</comment>
<keyword evidence="5" id="KW-0547">Nucleotide-binding</keyword>
<evidence type="ECO:0000259" key="13">
    <source>
        <dbReference type="Pfam" id="PF25467"/>
    </source>
</evidence>
<evidence type="ECO:0000256" key="5">
    <source>
        <dbReference type="ARBA" id="ARBA00022741"/>
    </source>
</evidence>
<keyword evidence="3" id="KW-0698">rRNA processing</keyword>
<feature type="region of interest" description="Disordered" evidence="10">
    <location>
        <begin position="83"/>
        <end position="126"/>
    </location>
</feature>
<keyword evidence="15" id="KW-1185">Reference proteome</keyword>
<evidence type="ECO:0000256" key="4">
    <source>
        <dbReference type="ARBA" id="ARBA00022679"/>
    </source>
</evidence>
<dbReference type="GO" id="GO:0000448">
    <property type="term" value="P:cleavage in ITS2 between 5.8S rRNA and LSU-rRNA of tricistronic rRNA transcript (SSU-rRNA, 5.8S rRNA, LSU-rRNA)"/>
    <property type="evidence" value="ECO:0007669"/>
    <property type="project" value="TreeGrafter"/>
</dbReference>
<evidence type="ECO:0000313" key="14">
    <source>
        <dbReference type="EMBL" id="GFT86234.1"/>
    </source>
</evidence>
<dbReference type="Pfam" id="PF24419">
    <property type="entry name" value="Cupin_NOL9"/>
    <property type="match status" value="1"/>
</dbReference>
<dbReference type="Pfam" id="PF16575">
    <property type="entry name" value="CLP1_P"/>
    <property type="match status" value="1"/>
</dbReference>
<name>A0A8X6PS31_NEPPI</name>
<evidence type="ECO:0000256" key="6">
    <source>
        <dbReference type="ARBA" id="ARBA00022777"/>
    </source>
</evidence>
<keyword evidence="8" id="KW-0539">Nucleus</keyword>
<evidence type="ECO:0000256" key="1">
    <source>
        <dbReference type="ARBA" id="ARBA00004604"/>
    </source>
</evidence>
<evidence type="ECO:0000313" key="15">
    <source>
        <dbReference type="Proteomes" id="UP000887013"/>
    </source>
</evidence>
<keyword evidence="7" id="KW-0067">ATP-binding</keyword>
<feature type="domain" description="NOL9 C-terminal" evidence="13">
    <location>
        <begin position="508"/>
        <end position="611"/>
    </location>
</feature>
<dbReference type="Proteomes" id="UP000887013">
    <property type="component" value="Unassembled WGS sequence"/>
</dbReference>
<dbReference type="EMBL" id="BMAW01119744">
    <property type="protein sequence ID" value="GFT86234.1"/>
    <property type="molecule type" value="Genomic_DNA"/>
</dbReference>
<evidence type="ECO:0000256" key="9">
    <source>
        <dbReference type="ARBA" id="ARBA00071212"/>
    </source>
</evidence>